<protein>
    <submittedName>
        <fullName evidence="2">DUF2254 domain-containing protein</fullName>
    </submittedName>
</protein>
<keyword evidence="1" id="KW-1133">Transmembrane helix</keyword>
<sequence length="446" mass="48213">MSTRRLRQLLRRPYWMVLIGLLVAGVVAGALLARQQTDTAPNLFGMAWRGTTNDARSILATLFGVQTTILTVVLSLNAPLIQSAANQYSPRLVPIYLQSAPLRRAIPLFALSSGYILSAVRELGVLDDASMRPRPVVSGAFILVLVALFFLVLCMIRTFRYMRVEHVLGLVQDSIAAATERLGRSCLAGLPLDSATTLPVPARAMVLRAPSSGYLAAVDLRRLAWCARRWGVRVRVDLPVGDHMDRGESVGWVAADDGGRVDARVLRGLAAALEISPAREPGSDPVFGLRILVDVANRALSSSSNDAYTARQALQQMRSVLRRLAALPSGDWNVVDADGRGRVSVMALRLRDLLLLAVDGPLLHGMGNPDVLEEVLRIALTVHQAARTGEDRDAAQALLERVLADASAHGGLGRERYQRLLIDAERVRVSFGGGDVLPYDGPVGHA</sequence>
<feature type="transmembrane region" description="Helical" evidence="1">
    <location>
        <begin position="140"/>
        <end position="159"/>
    </location>
</feature>
<dbReference type="Pfam" id="PF10011">
    <property type="entry name" value="DUF2254"/>
    <property type="match status" value="1"/>
</dbReference>
<reference evidence="2 3" key="1">
    <citation type="submission" date="2021-02" db="EMBL/GenBank/DDBJ databases">
        <title>De Novo genome assembly of isolated myxobacteria.</title>
        <authorList>
            <person name="Stevens D.C."/>
        </authorList>
    </citation>
    <scope>NUCLEOTIDE SEQUENCE [LARGE SCALE GENOMIC DNA]</scope>
    <source>
        <strain evidence="3">SCPEA02</strain>
    </source>
</reference>
<keyword evidence="1" id="KW-0812">Transmembrane</keyword>
<dbReference type="RefSeq" id="WP_206728228.1">
    <property type="nucleotide sequence ID" value="NZ_CP071090.1"/>
</dbReference>
<dbReference type="InterPro" id="IPR018723">
    <property type="entry name" value="DUF2254_membrane"/>
</dbReference>
<keyword evidence="3" id="KW-1185">Reference proteome</keyword>
<keyword evidence="1" id="KW-0472">Membrane</keyword>
<organism evidence="2 3">
    <name type="scientific">Pyxidicoccus parkwayensis</name>
    <dbReference type="NCBI Taxonomy" id="2813578"/>
    <lineage>
        <taxon>Bacteria</taxon>
        <taxon>Pseudomonadati</taxon>
        <taxon>Myxococcota</taxon>
        <taxon>Myxococcia</taxon>
        <taxon>Myxococcales</taxon>
        <taxon>Cystobacterineae</taxon>
        <taxon>Myxococcaceae</taxon>
        <taxon>Pyxidicoccus</taxon>
    </lineage>
</organism>
<feature type="transmembrane region" description="Helical" evidence="1">
    <location>
        <begin position="57"/>
        <end position="81"/>
    </location>
</feature>
<dbReference type="EMBL" id="CP071090">
    <property type="protein sequence ID" value="QSQ26683.1"/>
    <property type="molecule type" value="Genomic_DNA"/>
</dbReference>
<name>A0ABX7P8C1_9BACT</name>
<proteinExistence type="predicted"/>
<evidence type="ECO:0000256" key="1">
    <source>
        <dbReference type="SAM" id="Phobius"/>
    </source>
</evidence>
<dbReference type="Proteomes" id="UP000662747">
    <property type="component" value="Chromosome"/>
</dbReference>
<gene>
    <name evidence="2" type="ORF">JY651_17885</name>
</gene>
<accession>A0ABX7P8C1</accession>
<evidence type="ECO:0000313" key="3">
    <source>
        <dbReference type="Proteomes" id="UP000662747"/>
    </source>
</evidence>
<evidence type="ECO:0000313" key="2">
    <source>
        <dbReference type="EMBL" id="QSQ26683.1"/>
    </source>
</evidence>